<sequence>MPAEQLRSVTPEYIWEAVQSLLQGATSEEFWPSIDYDLLVDEGKRLAPKQVFGLAATAALGFTLKPRHFTAGKGTVCFELLEAAGYKIVPKGEPVEALEIPNDTEDREWAEGQVKLVYHLKRERSPGLSRAKKASFIKQHGRLFCEECGTDPIEAYGDFGVACIEVHHEAIQVADMGEQHKTTLDQLRCLCANCHRVLHRKLKAQIVHPTPAIAEPDVMSAVLC</sequence>
<name>A0A2T4FFE3_9PSED</name>
<reference evidence="1 2" key="1">
    <citation type="submission" date="2018-03" db="EMBL/GenBank/DDBJ databases">
        <title>Draft genome sequence of the type strain of Pseudomonas palleroniana LMG 23076, isolated from rice in Cameroon.</title>
        <authorList>
            <person name="Tambong J.T."/>
        </authorList>
    </citation>
    <scope>NUCLEOTIDE SEQUENCE [LARGE SCALE GENOMIC DNA]</scope>
    <source>
        <strain evidence="1 2">LMG 23076</strain>
    </source>
</reference>
<accession>A0A2T4FFE3</accession>
<keyword evidence="2" id="KW-1185">Reference proteome</keyword>
<gene>
    <name evidence="1" type="ORF">C9383_24750</name>
</gene>
<evidence type="ECO:0008006" key="3">
    <source>
        <dbReference type="Google" id="ProtNLM"/>
    </source>
</evidence>
<dbReference type="CDD" id="cd00085">
    <property type="entry name" value="HNHc"/>
    <property type="match status" value="1"/>
</dbReference>
<proteinExistence type="predicted"/>
<dbReference type="EMBL" id="PYWX01000071">
    <property type="protein sequence ID" value="PTC22116.1"/>
    <property type="molecule type" value="Genomic_DNA"/>
</dbReference>
<protein>
    <recommendedName>
        <fullName evidence="3">HNH endonuclease</fullName>
    </recommendedName>
</protein>
<dbReference type="InterPro" id="IPR003615">
    <property type="entry name" value="HNH_nuc"/>
</dbReference>
<evidence type="ECO:0000313" key="2">
    <source>
        <dbReference type="Proteomes" id="UP000240476"/>
    </source>
</evidence>
<dbReference type="Proteomes" id="UP000240476">
    <property type="component" value="Unassembled WGS sequence"/>
</dbReference>
<comment type="caution">
    <text evidence="1">The sequence shown here is derived from an EMBL/GenBank/DDBJ whole genome shotgun (WGS) entry which is preliminary data.</text>
</comment>
<evidence type="ECO:0000313" key="1">
    <source>
        <dbReference type="EMBL" id="PTC22116.1"/>
    </source>
</evidence>
<organism evidence="1 2">
    <name type="scientific">Pseudomonas palleroniana</name>
    <dbReference type="NCBI Taxonomy" id="191390"/>
    <lineage>
        <taxon>Bacteria</taxon>
        <taxon>Pseudomonadati</taxon>
        <taxon>Pseudomonadota</taxon>
        <taxon>Gammaproteobacteria</taxon>
        <taxon>Pseudomonadales</taxon>
        <taxon>Pseudomonadaceae</taxon>
        <taxon>Pseudomonas</taxon>
    </lineage>
</organism>
<dbReference type="AlphaFoldDB" id="A0A2T4FFE3"/>